<dbReference type="GO" id="GO:0005524">
    <property type="term" value="F:ATP binding"/>
    <property type="evidence" value="ECO:0007669"/>
    <property type="project" value="UniProtKB-KW"/>
</dbReference>
<dbReference type="InterPro" id="IPR008271">
    <property type="entry name" value="Ser/Thr_kinase_AS"/>
</dbReference>
<reference evidence="11 12" key="1">
    <citation type="journal article" date="2013" name="Front. Microbiol.">
        <title>Comparative genomic analyses of the cyanobacterium, Lyngbya aestuarii BL J, a powerful hydrogen producer.</title>
        <authorList>
            <person name="Kothari A."/>
            <person name="Vaughn M."/>
            <person name="Garcia-Pichel F."/>
        </authorList>
    </citation>
    <scope>NUCLEOTIDE SEQUENCE [LARGE SCALE GENOMIC DNA]</scope>
    <source>
        <strain evidence="11 12">BL J</strain>
    </source>
</reference>
<dbReference type="PROSITE" id="PS00108">
    <property type="entry name" value="PROTEIN_KINASE_ST"/>
    <property type="match status" value="1"/>
</dbReference>
<feature type="transmembrane region" description="Helical" evidence="9">
    <location>
        <begin position="500"/>
        <end position="518"/>
    </location>
</feature>
<dbReference type="AlphaFoldDB" id="U7QME0"/>
<sequence>MDHPVSSTLHCINPKCSQPDGQPWGNKYCQRCGAPLELNNRYVPLRCLGTGGFSTLYVVWDLKTQTEKVLKVLLEPSPKALELFEQEASVLARMRHPGVPKVSPDSYFLLKKRNSTLSPLPCLVMEKIHGLTLQEILDEHPHGCPEEWVIDWLQQALEILRELHGANIIHRDLKPSNLMLRSTPAFPLTVTPIQTHQLVMIDFGGAKQVGRLMSSDREATPRSTTRLVSPGYSPPEQIVGATVGPPADFYALGRTCIHLLTGVYPADLEDPITAELRWQHRAVVSPWFANLLDQMVQDQAIRRPQTATEIQTYLFKIARQKRYPRRMMSLSQWGLDVVKTALLESDRALWNLIKATGSLSAQLMQVSMATLWGMGLAGVGGIAGAVFGLVLAYWTPVGQVVAEALSSNFPLFFPGAAMRLGTQILVLGLAGLGTGLGLTDAGGYDMNRRYKRAAMMGSLGYIVGGISWQILSLFGTLGHLCMGLSAAVLTLGLGLPSHRWVSAMVVAAGTTGIFWGLSLDQTFPPEVLQFPSVGIQPQWEEFWFGLGFIGLLGCATGLSLAVSHYLIVPILRWLGWR</sequence>
<feature type="domain" description="Protein kinase" evidence="10">
    <location>
        <begin position="42"/>
        <end position="315"/>
    </location>
</feature>
<dbReference type="Gene3D" id="3.30.200.20">
    <property type="entry name" value="Phosphorylase Kinase, domain 1"/>
    <property type="match status" value="1"/>
</dbReference>
<evidence type="ECO:0000256" key="9">
    <source>
        <dbReference type="SAM" id="Phobius"/>
    </source>
</evidence>
<dbReference type="PANTHER" id="PTHR24363:SF0">
    <property type="entry name" value="SERINE_THREONINE KINASE LIKE DOMAIN CONTAINING 1"/>
    <property type="match status" value="1"/>
</dbReference>
<comment type="catalytic activity">
    <reaction evidence="8">
        <text>L-seryl-[protein] + ATP = O-phospho-L-seryl-[protein] + ADP + H(+)</text>
        <dbReference type="Rhea" id="RHEA:17989"/>
        <dbReference type="Rhea" id="RHEA-COMP:9863"/>
        <dbReference type="Rhea" id="RHEA-COMP:11604"/>
        <dbReference type="ChEBI" id="CHEBI:15378"/>
        <dbReference type="ChEBI" id="CHEBI:29999"/>
        <dbReference type="ChEBI" id="CHEBI:30616"/>
        <dbReference type="ChEBI" id="CHEBI:83421"/>
        <dbReference type="ChEBI" id="CHEBI:456216"/>
        <dbReference type="EC" id="2.7.11.1"/>
    </reaction>
</comment>
<keyword evidence="6" id="KW-0067">ATP-binding</keyword>
<evidence type="ECO:0000313" key="12">
    <source>
        <dbReference type="Proteomes" id="UP000017127"/>
    </source>
</evidence>
<gene>
    <name evidence="11" type="ORF">M595_1053</name>
</gene>
<dbReference type="SMART" id="SM00220">
    <property type="entry name" value="S_TKc"/>
    <property type="match status" value="1"/>
</dbReference>
<keyword evidence="12" id="KW-1185">Reference proteome</keyword>
<dbReference type="PATRIC" id="fig|1348334.3.peg.1029"/>
<keyword evidence="4" id="KW-0547">Nucleotide-binding</keyword>
<dbReference type="Proteomes" id="UP000017127">
    <property type="component" value="Unassembled WGS sequence"/>
</dbReference>
<dbReference type="CDD" id="cd14014">
    <property type="entry name" value="STKc_PknB_like"/>
    <property type="match status" value="1"/>
</dbReference>
<comment type="caution">
    <text evidence="11">The sequence shown here is derived from an EMBL/GenBank/DDBJ whole genome shotgun (WGS) entry which is preliminary data.</text>
</comment>
<evidence type="ECO:0000256" key="2">
    <source>
        <dbReference type="ARBA" id="ARBA00022527"/>
    </source>
</evidence>
<dbReference type="RefSeq" id="WP_023064878.1">
    <property type="nucleotide sequence ID" value="NZ_AUZM01000006.1"/>
</dbReference>
<keyword evidence="9" id="KW-0812">Transmembrane</keyword>
<keyword evidence="2" id="KW-0723">Serine/threonine-protein kinase</keyword>
<comment type="catalytic activity">
    <reaction evidence="7">
        <text>L-threonyl-[protein] + ATP = O-phospho-L-threonyl-[protein] + ADP + H(+)</text>
        <dbReference type="Rhea" id="RHEA:46608"/>
        <dbReference type="Rhea" id="RHEA-COMP:11060"/>
        <dbReference type="Rhea" id="RHEA-COMP:11605"/>
        <dbReference type="ChEBI" id="CHEBI:15378"/>
        <dbReference type="ChEBI" id="CHEBI:30013"/>
        <dbReference type="ChEBI" id="CHEBI:30616"/>
        <dbReference type="ChEBI" id="CHEBI:61977"/>
        <dbReference type="ChEBI" id="CHEBI:456216"/>
        <dbReference type="EC" id="2.7.11.1"/>
    </reaction>
</comment>
<dbReference type="SUPFAM" id="SSF56112">
    <property type="entry name" value="Protein kinase-like (PK-like)"/>
    <property type="match status" value="1"/>
</dbReference>
<evidence type="ECO:0000256" key="6">
    <source>
        <dbReference type="ARBA" id="ARBA00022840"/>
    </source>
</evidence>
<evidence type="ECO:0000259" key="10">
    <source>
        <dbReference type="PROSITE" id="PS50011"/>
    </source>
</evidence>
<evidence type="ECO:0000256" key="7">
    <source>
        <dbReference type="ARBA" id="ARBA00047899"/>
    </source>
</evidence>
<evidence type="ECO:0000256" key="3">
    <source>
        <dbReference type="ARBA" id="ARBA00022679"/>
    </source>
</evidence>
<dbReference type="GO" id="GO:0004674">
    <property type="term" value="F:protein serine/threonine kinase activity"/>
    <property type="evidence" value="ECO:0007669"/>
    <property type="project" value="UniProtKB-KW"/>
</dbReference>
<proteinExistence type="predicted"/>
<dbReference type="OrthoDB" id="9762169at2"/>
<dbReference type="PROSITE" id="PS50011">
    <property type="entry name" value="PROTEIN_KINASE_DOM"/>
    <property type="match status" value="1"/>
</dbReference>
<dbReference type="Gene3D" id="1.10.510.10">
    <property type="entry name" value="Transferase(Phosphotransferase) domain 1"/>
    <property type="match status" value="1"/>
</dbReference>
<feature type="transmembrane region" description="Helical" evidence="9">
    <location>
        <begin position="371"/>
        <end position="396"/>
    </location>
</feature>
<evidence type="ECO:0000256" key="4">
    <source>
        <dbReference type="ARBA" id="ARBA00022741"/>
    </source>
</evidence>
<evidence type="ECO:0000313" key="11">
    <source>
        <dbReference type="EMBL" id="ERT09048.1"/>
    </source>
</evidence>
<dbReference type="PANTHER" id="PTHR24363">
    <property type="entry name" value="SERINE/THREONINE PROTEIN KINASE"/>
    <property type="match status" value="1"/>
</dbReference>
<dbReference type="EC" id="2.7.11.1" evidence="1"/>
<keyword evidence="3" id="KW-0808">Transferase</keyword>
<evidence type="ECO:0000256" key="1">
    <source>
        <dbReference type="ARBA" id="ARBA00012513"/>
    </source>
</evidence>
<accession>U7QME0</accession>
<keyword evidence="9" id="KW-1133">Transmembrane helix</keyword>
<organism evidence="11 12">
    <name type="scientific">Lyngbya aestuarii BL J</name>
    <dbReference type="NCBI Taxonomy" id="1348334"/>
    <lineage>
        <taxon>Bacteria</taxon>
        <taxon>Bacillati</taxon>
        <taxon>Cyanobacteriota</taxon>
        <taxon>Cyanophyceae</taxon>
        <taxon>Oscillatoriophycideae</taxon>
        <taxon>Oscillatoriales</taxon>
        <taxon>Microcoleaceae</taxon>
        <taxon>Lyngbya</taxon>
    </lineage>
</organism>
<keyword evidence="9" id="KW-0472">Membrane</keyword>
<feature type="transmembrane region" description="Helical" evidence="9">
    <location>
        <begin position="453"/>
        <end position="471"/>
    </location>
</feature>
<dbReference type="InterPro" id="IPR000719">
    <property type="entry name" value="Prot_kinase_dom"/>
</dbReference>
<dbReference type="NCBIfam" id="NF045510">
    <property type="entry name" value="4Cys_prefix_kin"/>
    <property type="match status" value="1"/>
</dbReference>
<protein>
    <recommendedName>
        <fullName evidence="1">non-specific serine/threonine protein kinase</fullName>
        <ecNumber evidence="1">2.7.11.1</ecNumber>
    </recommendedName>
</protein>
<evidence type="ECO:0000256" key="8">
    <source>
        <dbReference type="ARBA" id="ARBA00048679"/>
    </source>
</evidence>
<dbReference type="InterPro" id="IPR011009">
    <property type="entry name" value="Kinase-like_dom_sf"/>
</dbReference>
<keyword evidence="5 11" id="KW-0418">Kinase</keyword>
<dbReference type="EMBL" id="AUZM01000006">
    <property type="protein sequence ID" value="ERT09048.1"/>
    <property type="molecule type" value="Genomic_DNA"/>
</dbReference>
<dbReference type="Pfam" id="PF00069">
    <property type="entry name" value="Pkinase"/>
    <property type="match status" value="1"/>
</dbReference>
<feature type="transmembrane region" description="Helical" evidence="9">
    <location>
        <begin position="416"/>
        <end position="441"/>
    </location>
</feature>
<feature type="transmembrane region" description="Helical" evidence="9">
    <location>
        <begin position="542"/>
        <end position="568"/>
    </location>
</feature>
<name>U7QME0_9CYAN</name>
<evidence type="ECO:0000256" key="5">
    <source>
        <dbReference type="ARBA" id="ARBA00022777"/>
    </source>
</evidence>